<dbReference type="EMBL" id="JBBJCI010000061">
    <property type="protein sequence ID" value="KAK7249549.1"/>
    <property type="molecule type" value="Genomic_DNA"/>
</dbReference>
<keyword evidence="6" id="KW-0934">Plastid</keyword>
<keyword evidence="7" id="KW-0732">Signal</keyword>
<accession>A0ABR1G8Y7</accession>
<dbReference type="InterPro" id="IPR001344">
    <property type="entry name" value="Chloro_AB-bd_pln"/>
</dbReference>
<name>A0ABR1G8Y7_AURAN</name>
<evidence type="ECO:0000256" key="2">
    <source>
        <dbReference type="ARBA" id="ARBA00004229"/>
    </source>
</evidence>
<evidence type="ECO:0000313" key="8">
    <source>
        <dbReference type="EMBL" id="KAK7249549.1"/>
    </source>
</evidence>
<dbReference type="SUPFAM" id="SSF103511">
    <property type="entry name" value="Chlorophyll a-b binding protein"/>
    <property type="match status" value="1"/>
</dbReference>
<dbReference type="PANTHER" id="PTHR21649">
    <property type="entry name" value="CHLOROPHYLL A/B BINDING PROTEIN"/>
    <property type="match status" value="1"/>
</dbReference>
<evidence type="ECO:0000256" key="3">
    <source>
        <dbReference type="ARBA" id="ARBA00005933"/>
    </source>
</evidence>
<comment type="caution">
    <text evidence="8">The sequence shown here is derived from an EMBL/GenBank/DDBJ whole genome shotgun (WGS) entry which is preliminary data.</text>
</comment>
<comment type="subcellular location">
    <subcellularLocation>
        <location evidence="2">Plastid</location>
        <location evidence="2">Chloroplast</location>
    </subcellularLocation>
</comment>
<keyword evidence="5" id="KW-0602">Photosynthesis</keyword>
<protein>
    <submittedName>
        <fullName evidence="8">Chlorophyll A-B binding protein</fullName>
    </submittedName>
</protein>
<evidence type="ECO:0000256" key="7">
    <source>
        <dbReference type="SAM" id="SignalP"/>
    </source>
</evidence>
<comment type="function">
    <text evidence="1">The light-harvesting complex (LHC) functions as a light receptor, it captures and delivers excitation energy to photosystems with which it is closely associated. Energy is transferred from the carotenoid and chlorophyll C (or B) to chlorophyll A and the photosynthetic reaction centers where it is used to synthesize ATP and reducing power.</text>
</comment>
<feature type="signal peptide" evidence="7">
    <location>
        <begin position="1"/>
        <end position="16"/>
    </location>
</feature>
<dbReference type="Pfam" id="PF00504">
    <property type="entry name" value="Chloroa_b-bind"/>
    <property type="match status" value="1"/>
</dbReference>
<keyword evidence="4" id="KW-0150">Chloroplast</keyword>
<evidence type="ECO:0000256" key="6">
    <source>
        <dbReference type="ARBA" id="ARBA00022640"/>
    </source>
</evidence>
<organism evidence="8 9">
    <name type="scientific">Aureococcus anophagefferens</name>
    <name type="common">Harmful bloom alga</name>
    <dbReference type="NCBI Taxonomy" id="44056"/>
    <lineage>
        <taxon>Eukaryota</taxon>
        <taxon>Sar</taxon>
        <taxon>Stramenopiles</taxon>
        <taxon>Ochrophyta</taxon>
        <taxon>Pelagophyceae</taxon>
        <taxon>Pelagomonadales</taxon>
        <taxon>Pelagomonadaceae</taxon>
        <taxon>Aureococcus</taxon>
    </lineage>
</organism>
<gene>
    <name evidence="8" type="primary">Lhcr4</name>
    <name evidence="8" type="ORF">SO694_0026503</name>
</gene>
<evidence type="ECO:0000313" key="9">
    <source>
        <dbReference type="Proteomes" id="UP001363151"/>
    </source>
</evidence>
<proteinExistence type="inferred from homology"/>
<evidence type="ECO:0000256" key="1">
    <source>
        <dbReference type="ARBA" id="ARBA00004022"/>
    </source>
</evidence>
<reference evidence="8 9" key="1">
    <citation type="submission" date="2024-03" db="EMBL/GenBank/DDBJ databases">
        <title>Aureococcus anophagefferens CCMP1851 and Kratosvirus quantuckense: Draft genome of a second virus-susceptible host strain in the model system.</title>
        <authorList>
            <person name="Chase E."/>
            <person name="Truchon A.R."/>
            <person name="Schepens W."/>
            <person name="Wilhelm S.W."/>
        </authorList>
    </citation>
    <scope>NUCLEOTIDE SEQUENCE [LARGE SCALE GENOMIC DNA]</scope>
    <source>
        <strain evidence="8 9">CCMP1851</strain>
    </source>
</reference>
<evidence type="ECO:0000256" key="4">
    <source>
        <dbReference type="ARBA" id="ARBA00022528"/>
    </source>
</evidence>
<keyword evidence="9" id="KW-1185">Reference proteome</keyword>
<evidence type="ECO:0000256" key="5">
    <source>
        <dbReference type="ARBA" id="ARBA00022531"/>
    </source>
</evidence>
<dbReference type="Proteomes" id="UP001363151">
    <property type="component" value="Unassembled WGS sequence"/>
</dbReference>
<dbReference type="InterPro" id="IPR022796">
    <property type="entry name" value="Chloroa_b-bind"/>
</dbReference>
<comment type="similarity">
    <text evidence="3">Belongs to the fucoxanthin chlorophyll protein family.</text>
</comment>
<dbReference type="Gene3D" id="1.10.3460.10">
    <property type="entry name" value="Chlorophyll a/b binding protein domain"/>
    <property type="match status" value="1"/>
</dbReference>
<sequence>MARNFALLSLAASASALVAPVPAAKSAVAMNYQASEALPFMEKPEALDGTYAGDVGFDPFGFTSIFDVKWLCRARVFGTSRGARRWGRRAARGRARATSPARAPRTAFPRAARSKFTRRTPRREAEIKHGRICMLAWTGFVATDLGFTLPGDMHQVSSVLAHDVACKYGAMQQLFLWLSFTEVILSAGVAQMMWMGSPREPGDYGLDPLDFCSTPEKKADMKLKEITHCRLAMFAFSGVVTQAVLTGKGFPYF</sequence>
<feature type="chain" id="PRO_5045363413" evidence="7">
    <location>
        <begin position="17"/>
        <end position="253"/>
    </location>
</feature>